<sequence>MACGNGSQIGQNYGDGTGIDVSYRSIANATGATAENFLKHWAGSYGDLTNVVWGGSDPTSTRSEIRLTPLAGFEVALLRFDAGCYLNRASCQTLNYDIRSIGGTVIGSGSTPTLHPSHASLTINSGYFSDGIVLQWGPDGYDTGLDNIAFDVRAVGAPGAVPEPASWAMMIGGFGLVGAASRRRRTVLTCSA</sequence>
<feature type="domain" description="Ice-binding protein C-terminal" evidence="1">
    <location>
        <begin position="160"/>
        <end position="184"/>
    </location>
</feature>
<accession>A0A7C9KKR8</accession>
<dbReference type="Proteomes" id="UP000481327">
    <property type="component" value="Unassembled WGS sequence"/>
</dbReference>
<dbReference type="Pfam" id="PF07589">
    <property type="entry name" value="PEP-CTERM"/>
    <property type="match status" value="1"/>
</dbReference>
<evidence type="ECO:0000313" key="2">
    <source>
        <dbReference type="EMBL" id="MQT16683.1"/>
    </source>
</evidence>
<dbReference type="NCBIfam" id="TIGR02595">
    <property type="entry name" value="PEP_CTERM"/>
    <property type="match status" value="1"/>
</dbReference>
<proteinExistence type="predicted"/>
<dbReference type="AlphaFoldDB" id="A0A7C9KKR8"/>
<dbReference type="OrthoDB" id="8198236at2"/>
<comment type="caution">
    <text evidence="2">The sequence shown here is derived from an EMBL/GenBank/DDBJ whole genome shotgun (WGS) entry which is preliminary data.</text>
</comment>
<evidence type="ECO:0000313" key="3">
    <source>
        <dbReference type="Proteomes" id="UP000481327"/>
    </source>
</evidence>
<keyword evidence="3" id="KW-1185">Reference proteome</keyword>
<dbReference type="EMBL" id="WIOL01000002">
    <property type="protein sequence ID" value="MQT16683.1"/>
    <property type="molecule type" value="Genomic_DNA"/>
</dbReference>
<organism evidence="2 3">
    <name type="scientific">Sandarakinorhabdus fusca</name>
    <dbReference type="NCBI Taxonomy" id="1439888"/>
    <lineage>
        <taxon>Bacteria</taxon>
        <taxon>Pseudomonadati</taxon>
        <taxon>Pseudomonadota</taxon>
        <taxon>Alphaproteobacteria</taxon>
        <taxon>Sphingomonadales</taxon>
        <taxon>Sphingosinicellaceae</taxon>
        <taxon>Sandarakinorhabdus</taxon>
    </lineage>
</organism>
<dbReference type="NCBIfam" id="NF035944">
    <property type="entry name" value="PEPxxWA-CTERM"/>
    <property type="match status" value="1"/>
</dbReference>
<name>A0A7C9KKR8_9SPHN</name>
<dbReference type="InterPro" id="IPR013424">
    <property type="entry name" value="Ice-binding_C"/>
</dbReference>
<protein>
    <submittedName>
        <fullName evidence="2">PEPxxWA-CTERM sorting domain-containing protein</fullName>
    </submittedName>
</protein>
<evidence type="ECO:0000259" key="1">
    <source>
        <dbReference type="Pfam" id="PF07589"/>
    </source>
</evidence>
<reference evidence="2 3" key="1">
    <citation type="submission" date="2019-09" db="EMBL/GenBank/DDBJ databases">
        <title>Polymorphobacter sp. isolated from a lake in China.</title>
        <authorList>
            <person name="Liu Z."/>
        </authorList>
    </citation>
    <scope>NUCLEOTIDE SEQUENCE [LARGE SCALE GENOMIC DNA]</scope>
    <source>
        <strain evidence="2 3">D40P</strain>
    </source>
</reference>
<gene>
    <name evidence="2" type="ORF">F3168_05335</name>
</gene>